<dbReference type="EMBL" id="CP017634">
    <property type="protein sequence ID" value="ATW27738.1"/>
    <property type="molecule type" value="Genomic_DNA"/>
</dbReference>
<reference evidence="2 3" key="1">
    <citation type="submission" date="2016-10" db="EMBL/GenBank/DDBJ databases">
        <title>Complete Genome Sequence of Peptococcaceae strain DCMF.</title>
        <authorList>
            <person name="Edwards R.J."/>
            <person name="Holland S.I."/>
            <person name="Deshpande N.P."/>
            <person name="Wong Y.K."/>
            <person name="Ertan H."/>
            <person name="Manefield M."/>
            <person name="Russell T.L."/>
            <person name="Lee M.J."/>
        </authorList>
    </citation>
    <scope>NUCLEOTIDE SEQUENCE [LARGE SCALE GENOMIC DNA]</scope>
    <source>
        <strain evidence="2 3">DCMF</strain>
    </source>
</reference>
<evidence type="ECO:0000313" key="2">
    <source>
        <dbReference type="EMBL" id="ATW27738.1"/>
    </source>
</evidence>
<proteinExistence type="predicted"/>
<keyword evidence="3" id="KW-1185">Reference proteome</keyword>
<gene>
    <name evidence="2" type="ORF">DCMF_25950</name>
</gene>
<dbReference type="Pfam" id="PF01243">
    <property type="entry name" value="PNPOx_N"/>
    <property type="match status" value="1"/>
</dbReference>
<accession>A0A3G1KZ30</accession>
<evidence type="ECO:0000259" key="1">
    <source>
        <dbReference type="Pfam" id="PF01243"/>
    </source>
</evidence>
<dbReference type="SUPFAM" id="SSF50475">
    <property type="entry name" value="FMN-binding split barrel"/>
    <property type="match status" value="1"/>
</dbReference>
<dbReference type="KEGG" id="fwa:DCMF_25950"/>
<feature type="domain" description="Pyridoxamine 5'-phosphate oxidase N-terminal" evidence="1">
    <location>
        <begin position="4"/>
        <end position="87"/>
    </location>
</feature>
<name>A0A3G1KZ30_FORW1</name>
<protein>
    <submittedName>
        <fullName evidence="2">Pyridoxamine 5-phosphate oxidase</fullName>
    </submittedName>
</protein>
<evidence type="ECO:0000313" key="3">
    <source>
        <dbReference type="Proteomes" id="UP000323521"/>
    </source>
</evidence>
<dbReference type="InterPro" id="IPR011576">
    <property type="entry name" value="Pyridox_Oxase_N"/>
</dbReference>
<sequence length="103" mass="11082">MLINEQIQELIKAVPFVPVTTVSAAGKPHTIVVGQVKEVLGDDKLSLGIYKMQTTQQNVKETGLMQVILASMEGGPKGYRLEGKACIEGSTIVFKAEKADPLL</sequence>
<dbReference type="Gene3D" id="2.30.110.10">
    <property type="entry name" value="Electron Transport, Fmn-binding Protein, Chain A"/>
    <property type="match status" value="1"/>
</dbReference>
<dbReference type="AlphaFoldDB" id="A0A3G1KZ30"/>
<dbReference type="RefSeq" id="WP_148137116.1">
    <property type="nucleotide sequence ID" value="NZ_CP017634.1"/>
</dbReference>
<organism evidence="2 3">
    <name type="scientific">Formimonas warabiya</name>
    <dbReference type="NCBI Taxonomy" id="1761012"/>
    <lineage>
        <taxon>Bacteria</taxon>
        <taxon>Bacillati</taxon>
        <taxon>Bacillota</taxon>
        <taxon>Clostridia</taxon>
        <taxon>Eubacteriales</taxon>
        <taxon>Peptococcaceae</taxon>
        <taxon>Candidatus Formimonas</taxon>
    </lineage>
</organism>
<dbReference type="OrthoDB" id="1954731at2"/>
<dbReference type="Proteomes" id="UP000323521">
    <property type="component" value="Chromosome"/>
</dbReference>
<dbReference type="InterPro" id="IPR012349">
    <property type="entry name" value="Split_barrel_FMN-bd"/>
</dbReference>